<dbReference type="GO" id="GO:0016787">
    <property type="term" value="F:hydrolase activity"/>
    <property type="evidence" value="ECO:0007669"/>
    <property type="project" value="UniProtKB-KW"/>
</dbReference>
<dbReference type="Pfam" id="PF01966">
    <property type="entry name" value="HD"/>
    <property type="match status" value="1"/>
</dbReference>
<dbReference type="PROSITE" id="PS51831">
    <property type="entry name" value="HD"/>
    <property type="match status" value="1"/>
</dbReference>
<dbReference type="SUPFAM" id="SSF109604">
    <property type="entry name" value="HD-domain/PDEase-like"/>
    <property type="match status" value="1"/>
</dbReference>
<dbReference type="PANTHER" id="PTHR33594">
    <property type="entry name" value="SUPERFAMILY HYDROLASE, PUTATIVE (AFU_ORTHOLOGUE AFUA_1G03035)-RELATED"/>
    <property type="match status" value="1"/>
</dbReference>
<name>A0A517M2Z9_9BACT</name>
<reference evidence="2 3" key="1">
    <citation type="submission" date="2019-02" db="EMBL/GenBank/DDBJ databases">
        <title>Deep-cultivation of Planctomycetes and their phenomic and genomic characterization uncovers novel biology.</title>
        <authorList>
            <person name="Wiegand S."/>
            <person name="Jogler M."/>
            <person name="Boedeker C."/>
            <person name="Pinto D."/>
            <person name="Vollmers J."/>
            <person name="Rivas-Marin E."/>
            <person name="Kohn T."/>
            <person name="Peeters S.H."/>
            <person name="Heuer A."/>
            <person name="Rast P."/>
            <person name="Oberbeckmann S."/>
            <person name="Bunk B."/>
            <person name="Jeske O."/>
            <person name="Meyerdierks A."/>
            <person name="Storesund J.E."/>
            <person name="Kallscheuer N."/>
            <person name="Luecker S."/>
            <person name="Lage O.M."/>
            <person name="Pohl T."/>
            <person name="Merkel B.J."/>
            <person name="Hornburger P."/>
            <person name="Mueller R.-W."/>
            <person name="Bruemmer F."/>
            <person name="Labrenz M."/>
            <person name="Spormann A.M."/>
            <person name="Op den Camp H."/>
            <person name="Overmann J."/>
            <person name="Amann R."/>
            <person name="Jetten M.S.M."/>
            <person name="Mascher T."/>
            <person name="Medema M.H."/>
            <person name="Devos D.P."/>
            <person name="Kaster A.-K."/>
            <person name="Ovreas L."/>
            <person name="Rohde M."/>
            <person name="Galperin M.Y."/>
            <person name="Jogler C."/>
        </authorList>
    </citation>
    <scope>NUCLEOTIDE SEQUENCE [LARGE SCALE GENOMIC DNA]</scope>
    <source>
        <strain evidence="2 3">EC9</strain>
    </source>
</reference>
<dbReference type="AlphaFoldDB" id="A0A517M2Z9"/>
<dbReference type="KEGG" id="ruv:EC9_34370"/>
<organism evidence="2 3">
    <name type="scientific">Rosistilla ulvae</name>
    <dbReference type="NCBI Taxonomy" id="1930277"/>
    <lineage>
        <taxon>Bacteria</taxon>
        <taxon>Pseudomonadati</taxon>
        <taxon>Planctomycetota</taxon>
        <taxon>Planctomycetia</taxon>
        <taxon>Pirellulales</taxon>
        <taxon>Pirellulaceae</taxon>
        <taxon>Rosistilla</taxon>
    </lineage>
</organism>
<gene>
    <name evidence="2" type="ORF">EC9_34370</name>
</gene>
<dbReference type="SMART" id="SM00471">
    <property type="entry name" value="HDc"/>
    <property type="match status" value="1"/>
</dbReference>
<dbReference type="CDD" id="cd00077">
    <property type="entry name" value="HDc"/>
    <property type="match status" value="1"/>
</dbReference>
<sequence>MPLNHQQRQQIAAVERIVCQRMSEQQAGHGVDHVLRVYRMAGQIQAEVGGDRFVIDLAALLHDIGDAKFHDGIERGGEFSRQILGDVQVAESTIDRVVEIVDTISFRKGTDRATLSIEAQIVQDADRLDALGAIGIVRTIEYGAAVGQPFHRSDNADGQHPTGIGHFHDKLFRLSGLMNTEPARRIAHQRHAFMQSFLDQYQSEWDATENA</sequence>
<protein>
    <submittedName>
        <fullName evidence="2">Putative hydrolase</fullName>
    </submittedName>
</protein>
<evidence type="ECO:0000313" key="3">
    <source>
        <dbReference type="Proteomes" id="UP000319557"/>
    </source>
</evidence>
<evidence type="ECO:0000259" key="1">
    <source>
        <dbReference type="PROSITE" id="PS51831"/>
    </source>
</evidence>
<keyword evidence="3" id="KW-1185">Reference proteome</keyword>
<keyword evidence="2" id="KW-0378">Hydrolase</keyword>
<feature type="domain" description="HD" evidence="1">
    <location>
        <begin position="30"/>
        <end position="131"/>
    </location>
</feature>
<dbReference type="PANTHER" id="PTHR33594:SF1">
    <property type="entry name" value="HD_PDEASE DOMAIN-CONTAINING PROTEIN"/>
    <property type="match status" value="1"/>
</dbReference>
<dbReference type="EMBL" id="CP036261">
    <property type="protein sequence ID" value="QDS89240.1"/>
    <property type="molecule type" value="Genomic_DNA"/>
</dbReference>
<dbReference type="InterPro" id="IPR003607">
    <property type="entry name" value="HD/PDEase_dom"/>
</dbReference>
<evidence type="ECO:0000313" key="2">
    <source>
        <dbReference type="EMBL" id="QDS89240.1"/>
    </source>
</evidence>
<proteinExistence type="predicted"/>
<dbReference type="RefSeq" id="WP_391556701.1">
    <property type="nucleotide sequence ID" value="NZ_CP036261.1"/>
</dbReference>
<dbReference type="InterPro" id="IPR006674">
    <property type="entry name" value="HD_domain"/>
</dbReference>
<accession>A0A517M2Z9</accession>
<dbReference type="Gene3D" id="1.10.3210.50">
    <property type="match status" value="1"/>
</dbReference>
<dbReference type="Proteomes" id="UP000319557">
    <property type="component" value="Chromosome"/>
</dbReference>